<comment type="function">
    <text evidence="5">Allows the formation of correctly charged Gln-tRNA(Gln) through the transamidation of misacylated Glu-tRNA(Gln) in organisms which lack glutaminyl-tRNA synthetase. The reaction takes place in the presence of glutamine and ATP through an activated gamma-phospho-Glu-tRNA(Gln).</text>
</comment>
<dbReference type="EMBL" id="MFLF01000013">
    <property type="protein sequence ID" value="OGG59626.1"/>
    <property type="molecule type" value="Genomic_DNA"/>
</dbReference>
<keyword evidence="2 5" id="KW-0547">Nucleotide-binding</keyword>
<dbReference type="Gene3D" id="3.90.1300.10">
    <property type="entry name" value="Amidase signature (AS) domain"/>
    <property type="match status" value="1"/>
</dbReference>
<comment type="catalytic activity">
    <reaction evidence="5">
        <text>L-glutamyl-tRNA(Gln) + L-glutamine + ATP + H2O = L-glutaminyl-tRNA(Gln) + L-glutamate + ADP + phosphate + H(+)</text>
        <dbReference type="Rhea" id="RHEA:17521"/>
        <dbReference type="Rhea" id="RHEA-COMP:9681"/>
        <dbReference type="Rhea" id="RHEA-COMP:9684"/>
        <dbReference type="ChEBI" id="CHEBI:15377"/>
        <dbReference type="ChEBI" id="CHEBI:15378"/>
        <dbReference type="ChEBI" id="CHEBI:29985"/>
        <dbReference type="ChEBI" id="CHEBI:30616"/>
        <dbReference type="ChEBI" id="CHEBI:43474"/>
        <dbReference type="ChEBI" id="CHEBI:58359"/>
        <dbReference type="ChEBI" id="CHEBI:78520"/>
        <dbReference type="ChEBI" id="CHEBI:78521"/>
        <dbReference type="ChEBI" id="CHEBI:456216"/>
        <dbReference type="EC" id="6.3.5.7"/>
    </reaction>
</comment>
<dbReference type="SUPFAM" id="SSF75304">
    <property type="entry name" value="Amidase signature (AS) enzymes"/>
    <property type="match status" value="1"/>
</dbReference>
<comment type="subunit">
    <text evidence="5">Heterotrimer of A, B and C subunits.</text>
</comment>
<dbReference type="PANTHER" id="PTHR11895">
    <property type="entry name" value="TRANSAMIDASE"/>
    <property type="match status" value="1"/>
</dbReference>
<dbReference type="GO" id="GO:0030956">
    <property type="term" value="C:glutamyl-tRNA(Gln) amidotransferase complex"/>
    <property type="evidence" value="ECO:0007669"/>
    <property type="project" value="InterPro"/>
</dbReference>
<dbReference type="PANTHER" id="PTHR11895:SF151">
    <property type="entry name" value="GLUTAMYL-TRNA(GLN) AMIDOTRANSFERASE SUBUNIT A"/>
    <property type="match status" value="1"/>
</dbReference>
<evidence type="ECO:0000313" key="7">
    <source>
        <dbReference type="EMBL" id="OGG59626.1"/>
    </source>
</evidence>
<dbReference type="InterPro" id="IPR036928">
    <property type="entry name" value="AS_sf"/>
</dbReference>
<evidence type="ECO:0000256" key="2">
    <source>
        <dbReference type="ARBA" id="ARBA00022741"/>
    </source>
</evidence>
<accession>A0A1F6DE22</accession>
<dbReference type="EC" id="6.3.5.7" evidence="5"/>
<gene>
    <name evidence="5" type="primary">gatA</name>
    <name evidence="7" type="ORF">A3C89_00200</name>
</gene>
<dbReference type="STRING" id="1798492.A3C89_00200"/>
<name>A0A1F6DE22_9BACT</name>
<feature type="domain" description="Amidase" evidence="6">
    <location>
        <begin position="32"/>
        <end position="461"/>
    </location>
</feature>
<feature type="active site" description="Charge relay system" evidence="5">
    <location>
        <position position="78"/>
    </location>
</feature>
<dbReference type="HAMAP" id="MF_00120">
    <property type="entry name" value="GatA"/>
    <property type="match status" value="1"/>
</dbReference>
<dbReference type="NCBIfam" id="TIGR00132">
    <property type="entry name" value="gatA"/>
    <property type="match status" value="1"/>
</dbReference>
<organism evidence="7 8">
    <name type="scientific">Candidatus Kaiserbacteria bacterium RIFCSPHIGHO2_02_FULL_50_50</name>
    <dbReference type="NCBI Taxonomy" id="1798492"/>
    <lineage>
        <taxon>Bacteria</taxon>
        <taxon>Candidatus Kaiseribacteriota</taxon>
    </lineage>
</organism>
<sequence length="473" mass="49914">MNKFPTISELREKFVAGTYTPLQAYRDARALIDANNTDLNAYLEVFDDAEESAKAATERYAKEGDAAPALLGMPIAVKNNMLVKGKRATAGSKILENYIATYDATVIARLKEAGAVIMGATNMDEFAMGSSGENSAYGLVKNPLDRSRVPGGSSAGSAAALALGGIVAAIGTDTGGSVRQPASFCGLVGVKPTYGAASRYGLVAMGSSLDQAGAFARNVADAALVQGIMNGKDANDGTTIDETTHPAVTAKDTYTIGVPMKLLDGVDADVRATFETKLEALKTAGHTVVDVSLPLFEKGLAAYYIVMPAEVSSNLARYDGIRYGKKVVGKDLLDSYCKTRAEGFGAEVKRRILLGAYVLSSGYYDAFYGKAEAARDAMRAELAETFKTVDAILTPTSPVPAWKFGEKSKDPLSMYLADVFTVPVNLTGVPAMSVPAGTVTREEVNLPVGLQIICPHAGEERMYDLGIKIEATN</sequence>
<keyword evidence="1 5" id="KW-0436">Ligase</keyword>
<comment type="caution">
    <text evidence="7">The sequence shown here is derived from an EMBL/GenBank/DDBJ whole genome shotgun (WGS) entry which is preliminary data.</text>
</comment>
<comment type="similarity">
    <text evidence="5">Belongs to the amidase family. GatA subfamily.</text>
</comment>
<dbReference type="Pfam" id="PF01425">
    <property type="entry name" value="Amidase"/>
    <property type="match status" value="1"/>
</dbReference>
<reference evidence="7 8" key="1">
    <citation type="journal article" date="2016" name="Nat. Commun.">
        <title>Thousands of microbial genomes shed light on interconnected biogeochemical processes in an aquifer system.</title>
        <authorList>
            <person name="Anantharaman K."/>
            <person name="Brown C.T."/>
            <person name="Hug L.A."/>
            <person name="Sharon I."/>
            <person name="Castelle C.J."/>
            <person name="Probst A.J."/>
            <person name="Thomas B.C."/>
            <person name="Singh A."/>
            <person name="Wilkins M.J."/>
            <person name="Karaoz U."/>
            <person name="Brodie E.L."/>
            <person name="Williams K.H."/>
            <person name="Hubbard S.S."/>
            <person name="Banfield J.F."/>
        </authorList>
    </citation>
    <scope>NUCLEOTIDE SEQUENCE [LARGE SCALE GENOMIC DNA]</scope>
</reference>
<dbReference type="GO" id="GO:0005524">
    <property type="term" value="F:ATP binding"/>
    <property type="evidence" value="ECO:0007669"/>
    <property type="project" value="UniProtKB-KW"/>
</dbReference>
<protein>
    <recommendedName>
        <fullName evidence="5">Glutamyl-tRNA(Gln) amidotransferase subunit A</fullName>
        <shortName evidence="5">Glu-ADT subunit A</shortName>
        <ecNumber evidence="5">6.3.5.7</ecNumber>
    </recommendedName>
</protein>
<feature type="active site" description="Acyl-ester intermediate" evidence="5">
    <location>
        <position position="177"/>
    </location>
</feature>
<dbReference type="GO" id="GO:0006412">
    <property type="term" value="P:translation"/>
    <property type="evidence" value="ECO:0007669"/>
    <property type="project" value="UniProtKB-UniRule"/>
</dbReference>
<evidence type="ECO:0000256" key="1">
    <source>
        <dbReference type="ARBA" id="ARBA00022598"/>
    </source>
</evidence>
<evidence type="ECO:0000256" key="4">
    <source>
        <dbReference type="ARBA" id="ARBA00022917"/>
    </source>
</evidence>
<dbReference type="AlphaFoldDB" id="A0A1F6DE22"/>
<evidence type="ECO:0000313" key="8">
    <source>
        <dbReference type="Proteomes" id="UP000178794"/>
    </source>
</evidence>
<dbReference type="InterPro" id="IPR004412">
    <property type="entry name" value="GatA"/>
</dbReference>
<evidence type="ECO:0000256" key="5">
    <source>
        <dbReference type="HAMAP-Rule" id="MF_00120"/>
    </source>
</evidence>
<proteinExistence type="inferred from homology"/>
<dbReference type="InterPro" id="IPR023631">
    <property type="entry name" value="Amidase_dom"/>
</dbReference>
<keyword evidence="3 5" id="KW-0067">ATP-binding</keyword>
<dbReference type="Proteomes" id="UP000178794">
    <property type="component" value="Unassembled WGS sequence"/>
</dbReference>
<keyword evidence="4 5" id="KW-0648">Protein biosynthesis</keyword>
<evidence type="ECO:0000256" key="3">
    <source>
        <dbReference type="ARBA" id="ARBA00022840"/>
    </source>
</evidence>
<dbReference type="GO" id="GO:0050567">
    <property type="term" value="F:glutaminyl-tRNA synthase (glutamine-hydrolyzing) activity"/>
    <property type="evidence" value="ECO:0007669"/>
    <property type="project" value="UniProtKB-UniRule"/>
</dbReference>
<feature type="active site" description="Charge relay system" evidence="5">
    <location>
        <position position="153"/>
    </location>
</feature>
<dbReference type="InterPro" id="IPR000120">
    <property type="entry name" value="Amidase"/>
</dbReference>
<evidence type="ECO:0000259" key="6">
    <source>
        <dbReference type="Pfam" id="PF01425"/>
    </source>
</evidence>